<organism evidence="1 2">
    <name type="scientific">Volvox africanus</name>
    <dbReference type="NCBI Taxonomy" id="51714"/>
    <lineage>
        <taxon>Eukaryota</taxon>
        <taxon>Viridiplantae</taxon>
        <taxon>Chlorophyta</taxon>
        <taxon>core chlorophytes</taxon>
        <taxon>Chlorophyceae</taxon>
        <taxon>CS clade</taxon>
        <taxon>Chlamydomonadales</taxon>
        <taxon>Volvocaceae</taxon>
        <taxon>Volvox</taxon>
    </lineage>
</organism>
<gene>
    <name evidence="1" type="ORF">VaNZ11_013296</name>
</gene>
<reference evidence="1 2" key="1">
    <citation type="journal article" date="2023" name="IScience">
        <title>Expanded male sex-determining region conserved during the evolution of homothallism in the green alga Volvox.</title>
        <authorList>
            <person name="Yamamoto K."/>
            <person name="Matsuzaki R."/>
            <person name="Mahakham W."/>
            <person name="Heman W."/>
            <person name="Sekimoto H."/>
            <person name="Kawachi M."/>
            <person name="Minakuchi Y."/>
            <person name="Toyoda A."/>
            <person name="Nozaki H."/>
        </authorList>
    </citation>
    <scope>NUCLEOTIDE SEQUENCE [LARGE SCALE GENOMIC DNA]</scope>
    <source>
        <strain evidence="1 2">NIES-4468</strain>
    </source>
</reference>
<evidence type="ECO:0000313" key="1">
    <source>
        <dbReference type="EMBL" id="GLI68798.1"/>
    </source>
</evidence>
<name>A0ABQ5SH63_9CHLO</name>
<sequence>HVRPHYMVIRQPVTYWTAVQQRSSTRPLFFLVSFLSMNGSGRKPGRHITDMVTCFPPVHFSRTAMQRFVPPHNTSFGCLFDNIISVMPQRVLLSFAHSTHG</sequence>
<protein>
    <submittedName>
        <fullName evidence="1">Uncharacterized protein</fullName>
    </submittedName>
</protein>
<feature type="non-terminal residue" evidence="1">
    <location>
        <position position="1"/>
    </location>
</feature>
<accession>A0ABQ5SH63</accession>
<proteinExistence type="predicted"/>
<dbReference type="EMBL" id="BSDZ01000080">
    <property type="protein sequence ID" value="GLI68798.1"/>
    <property type="molecule type" value="Genomic_DNA"/>
</dbReference>
<dbReference type="Proteomes" id="UP001165090">
    <property type="component" value="Unassembled WGS sequence"/>
</dbReference>
<evidence type="ECO:0000313" key="2">
    <source>
        <dbReference type="Proteomes" id="UP001165090"/>
    </source>
</evidence>
<keyword evidence="2" id="KW-1185">Reference proteome</keyword>
<comment type="caution">
    <text evidence="1">The sequence shown here is derived from an EMBL/GenBank/DDBJ whole genome shotgun (WGS) entry which is preliminary data.</text>
</comment>